<name>A5K6W1_PLAVS</name>
<dbReference type="PhylomeDB" id="A5K6W1"/>
<feature type="compositionally biased region" description="Basic and acidic residues" evidence="1">
    <location>
        <begin position="1721"/>
        <end position="1730"/>
    </location>
</feature>
<feature type="region of interest" description="Disordered" evidence="1">
    <location>
        <begin position="523"/>
        <end position="597"/>
    </location>
</feature>
<protein>
    <submittedName>
        <fullName evidence="2">Uncharacterized protein</fullName>
    </submittedName>
</protein>
<gene>
    <name evidence="2" type="ORF">PVX_099645</name>
</gene>
<feature type="region of interest" description="Disordered" evidence="1">
    <location>
        <begin position="1908"/>
        <end position="1933"/>
    </location>
</feature>
<feature type="compositionally biased region" description="Basic and acidic residues" evidence="1">
    <location>
        <begin position="1603"/>
        <end position="1616"/>
    </location>
</feature>
<feature type="compositionally biased region" description="Gly residues" evidence="1">
    <location>
        <begin position="1432"/>
        <end position="1442"/>
    </location>
</feature>
<feature type="compositionally biased region" description="Basic and acidic residues" evidence="1">
    <location>
        <begin position="1464"/>
        <end position="1478"/>
    </location>
</feature>
<feature type="compositionally biased region" description="Basic and acidic residues" evidence="1">
    <location>
        <begin position="1703"/>
        <end position="1713"/>
    </location>
</feature>
<feature type="region of interest" description="Disordered" evidence="1">
    <location>
        <begin position="1586"/>
        <end position="1667"/>
    </location>
</feature>
<keyword evidence="3" id="KW-1185">Reference proteome</keyword>
<feature type="region of interest" description="Disordered" evidence="1">
    <location>
        <begin position="1534"/>
        <end position="1570"/>
    </location>
</feature>
<feature type="region of interest" description="Disordered" evidence="1">
    <location>
        <begin position="1836"/>
        <end position="1863"/>
    </location>
</feature>
<dbReference type="GeneID" id="5474070"/>
<feature type="compositionally biased region" description="Acidic residues" evidence="1">
    <location>
        <begin position="262"/>
        <end position="345"/>
    </location>
</feature>
<feature type="compositionally biased region" description="Basic and acidic residues" evidence="1">
    <location>
        <begin position="740"/>
        <end position="761"/>
    </location>
</feature>
<dbReference type="FunCoup" id="A5K6W1">
    <property type="interactions" value="759"/>
</dbReference>
<dbReference type="STRING" id="126793.A5K6W1"/>
<feature type="compositionally biased region" description="Polar residues" evidence="1">
    <location>
        <begin position="862"/>
        <end position="872"/>
    </location>
</feature>
<feature type="region of interest" description="Disordered" evidence="1">
    <location>
        <begin position="738"/>
        <end position="768"/>
    </location>
</feature>
<dbReference type="InParanoid" id="A5K6W1"/>
<feature type="region of interest" description="Disordered" evidence="1">
    <location>
        <begin position="1329"/>
        <end position="1416"/>
    </location>
</feature>
<evidence type="ECO:0000313" key="3">
    <source>
        <dbReference type="Proteomes" id="UP000008333"/>
    </source>
</evidence>
<dbReference type="OMA" id="EYIKNCN"/>
<organism evidence="2 3">
    <name type="scientific">Plasmodium vivax (strain Salvador I)</name>
    <dbReference type="NCBI Taxonomy" id="126793"/>
    <lineage>
        <taxon>Eukaryota</taxon>
        <taxon>Sar</taxon>
        <taxon>Alveolata</taxon>
        <taxon>Apicomplexa</taxon>
        <taxon>Aconoidasida</taxon>
        <taxon>Haemosporida</taxon>
        <taxon>Plasmodiidae</taxon>
        <taxon>Plasmodium</taxon>
        <taxon>Plasmodium (Plasmodium)</taxon>
    </lineage>
</organism>
<proteinExistence type="predicted"/>
<dbReference type="EMBL" id="AAKM01000007">
    <property type="protein sequence ID" value="EDL45052.1"/>
    <property type="molecule type" value="Genomic_DNA"/>
</dbReference>
<feature type="compositionally biased region" description="Basic and acidic residues" evidence="1">
    <location>
        <begin position="577"/>
        <end position="594"/>
    </location>
</feature>
<feature type="compositionally biased region" description="Gly residues" evidence="1">
    <location>
        <begin position="1747"/>
        <end position="1758"/>
    </location>
</feature>
<feature type="region of interest" description="Disordered" evidence="1">
    <location>
        <begin position="169"/>
        <end position="408"/>
    </location>
</feature>
<evidence type="ECO:0000313" key="2">
    <source>
        <dbReference type="EMBL" id="EDL45052.1"/>
    </source>
</evidence>
<dbReference type="Proteomes" id="UP000008333">
    <property type="component" value="Unassembled WGS sequence"/>
</dbReference>
<evidence type="ECO:0000256" key="1">
    <source>
        <dbReference type="SAM" id="MobiDB-lite"/>
    </source>
</evidence>
<feature type="compositionally biased region" description="Polar residues" evidence="1">
    <location>
        <begin position="829"/>
        <end position="841"/>
    </location>
</feature>
<feature type="region of interest" description="Disordered" evidence="1">
    <location>
        <begin position="1680"/>
        <end position="1789"/>
    </location>
</feature>
<sequence>MNTDLTTREAKTAEEKSPLGRLTFSELAQLSDYLKPSRNNEMSLLEGKPELPAQDESYMNRSAKKNFLLENYELASQNARNSAKKKKNSVCSDKSCVADSCIEQPEQSYNPFRNKLIDEEENNHLKPAKWHMSHGHDSIQGKENLPNCESHVNSSLIGEQNVLTRNDEDAHNNLSSNSTRIDSSDVFFPTKENGNSVKKECASYSPSISNSRKCECDENGKAGQWGGGKAGPNADTPFGRGISGISGLSFSGGSALGKECEEVGEEEGGEEREEEEKQAECEKSEDEESEEERSEEERSEEERSEEERSEEEKCEDDQIDDDQSGDERSDDEQSDGDQLDEDQHDEDQRDGDQRTDEEADMPIDPTTAKEKRPSQGSRRKDNRAIYTKREEQTATEKKSMPKEKTNKYKDNLSLFNELLKHKGELSYFHQKMVEDEQQDELPDKRQEQRQANRLLRDVRVKNDGHFDERARSSNVVKLRQNGNAHLWNSSRSNAGAFSGKHDIAQVGVRSNNSTCSALAVGKNASFVGGPPASESNEGNGDDMNGTSGSIELSGSPDPRDGSNRSTCSCDHLPSKGTHRDQFNGAEKESNEKKSLQKKRHPNLYSYLLLENKKEQTQNVQMKINVKFKNIYLVKYKHVKCVVTNNSGVIVHSFSFCKNGADLEAQNRIFKMYNKDKESFHMLRHDEVQVLLEELKRRAHTDVTFELLFDAHVVNGRVEISPSTFYRLSFYGVEEVPQKGVEPDAKGTKSRETSARLTKEDVSAPGGGISGVVAKGGAAKGKTPRGEVAQGKVAHGKVTIGKAANGKVAQGGPTNGKTAHANAAHGKVTSRVTSNRFSTNRATNHRAATNLAANHRFSAKGATGQSGKSSATPVTKPKEEKEKNSYIGFTILHLKYLFQMQEKGSVHLNISSNNNEGLDFVKSYSKEEHAHQTDGKALAEMYSNNLSYVDKIGMLFKILFGHSLNISSQKVFLEYQFVSNDVSGWDLRVEGDSPDRHADFKSALEMVQKGNVSNQLETKKGVEECMKNYLKNCSHYIYDEITISLFGLPERNGEESDKRCSVDEVKGRGTCGRPRFCKSPSEATIQGSFSKGGPFPYTVCSVASREGTPYREASKLSNSGWDHHEEEVKTSIRLISEACLPDSCEASQRLKPHLVNLLNWLERTNEKRNKKNKKNKRMETLEHIIRKYTTGFNDCLDFAEVSNGSKAYKLYEENKKLKEYIKNCNCFFINTLMRNHQEIQKLRHSNKTVNILYNRERMGNLGRGGVKGGPSLAGAHSGEVRHADEMRHVGHIDELHTPVELDRFGAINTLEQQNDILSGMIGRRPVGNLAGSASTARRGERGCPPVCPHVTRQDSQSGNYHVGSKVGKPFSKRNFQTPTADGGRADKRTDLLHCTSHWPKEGGAPLQDLQGRNACSKSSPQLSSFSAFRFGGSGGSGRSGRGGRACSHSCHLGRGESRGGPADISGRRDRSDGRCGSGRSERSRLLTLYSNPIGAALHARAPRKERRDATTGSLVKSSKDACLLANAKWSAWRRRTVGGQGSRDGHVRLEAPSSSHEMKPRQSLSMLKKKGGTTVCSGEAIHAGGIARGKKGATTRGECSPWEARPELKRERREREGSTTSCRSKRGPRDPPEGGANPGRDNPGRDNPGGDNFGASNPKGDLPSRAKNNYDTSEVLKKEYFHKAQMGPGKKGQTLPNYWLNPRGAKEKGKEHPTEGATNNSSEDKSGEWKVTHVGGRENASVSTLRGGKSGAITGGGSTQVGPTQVGRISNHLHGGRKGTNTVVTAGGANKENHMNNVDYKKRYIERVISTYDEYIPIKREQPHEGRKICTISGSASRVQSPGVGKNDVANVEGVGTKESPPNDNAITSIKEIIQNNLTRKSNLDLSCIEKSALLKNLHNGKVPPSVYLEGVKSGGQETHPKAAPGGEKRRAPNSKDAYILDIIDKNLNKSFSQLDRIKKKMSEHLVV</sequence>
<comment type="caution">
    <text evidence="2">The sequence shown here is derived from an EMBL/GenBank/DDBJ whole genome shotgun (WGS) entry which is preliminary data.</text>
</comment>
<feature type="region of interest" description="Disordered" evidence="1">
    <location>
        <begin position="1432"/>
        <end position="1478"/>
    </location>
</feature>
<reference evidence="2 3" key="1">
    <citation type="journal article" date="2008" name="Nature">
        <title>Comparative genomics of the neglected human malaria parasite Plasmodium vivax.</title>
        <authorList>
            <person name="Carlton J.M."/>
            <person name="Adams J.H."/>
            <person name="Silva J.C."/>
            <person name="Bidwell S.L."/>
            <person name="Lorenzi H."/>
            <person name="Caler E."/>
            <person name="Crabtree J."/>
            <person name="Angiuoli S.V."/>
            <person name="Merino E.F."/>
            <person name="Amedeo P."/>
            <person name="Cheng Q."/>
            <person name="Coulson R.M."/>
            <person name="Crabb B.S."/>
            <person name="Del Portillo H.A."/>
            <person name="Essien K."/>
            <person name="Feldblyum T.V."/>
            <person name="Fernandez-Becerra C."/>
            <person name="Gilson P.R."/>
            <person name="Gueye A.H."/>
            <person name="Guo X."/>
            <person name="Kang'a S."/>
            <person name="Kooij T.W."/>
            <person name="Korsinczky M."/>
            <person name="Meyer E.V."/>
            <person name="Nene V."/>
            <person name="Paulsen I."/>
            <person name="White O."/>
            <person name="Ralph S.A."/>
            <person name="Ren Q."/>
            <person name="Sargeant T.J."/>
            <person name="Salzberg S.L."/>
            <person name="Stoeckert C.J."/>
            <person name="Sullivan S.A."/>
            <person name="Yamamoto M.M."/>
            <person name="Hoffman S.L."/>
            <person name="Wortman J.R."/>
            <person name="Gardner M.J."/>
            <person name="Galinski M.R."/>
            <person name="Barnwell J.W."/>
            <person name="Fraser-Liggett C.M."/>
        </authorList>
    </citation>
    <scope>NUCLEOTIDE SEQUENCE [LARGE SCALE GENOMIC DNA]</scope>
    <source>
        <strain evidence="2 3">Salvador I</strain>
    </source>
</reference>
<feature type="region of interest" description="Disordered" evidence="1">
    <location>
        <begin position="803"/>
        <end position="879"/>
    </location>
</feature>
<feature type="compositionally biased region" description="Polar residues" evidence="1">
    <location>
        <begin position="533"/>
        <end position="552"/>
    </location>
</feature>
<dbReference type="VEuPathDB" id="PlasmoDB:PVX_099645"/>
<feature type="compositionally biased region" description="Polar residues" evidence="1">
    <location>
        <begin position="172"/>
        <end position="181"/>
    </location>
</feature>
<dbReference type="RefSeq" id="XP_001614779.1">
    <property type="nucleotide sequence ID" value="XM_001614729.1"/>
</dbReference>
<dbReference type="KEGG" id="pvx:PVX_099645"/>
<feature type="compositionally biased region" description="Basic and acidic residues" evidence="1">
    <location>
        <begin position="367"/>
        <end position="408"/>
    </location>
</feature>
<accession>A5K6W1</accession>
<feature type="compositionally biased region" description="Basic and acidic residues" evidence="1">
    <location>
        <begin position="346"/>
        <end position="356"/>
    </location>
</feature>
<feature type="compositionally biased region" description="Low complexity" evidence="1">
    <location>
        <begin position="238"/>
        <end position="257"/>
    </location>
</feature>